<dbReference type="Gene3D" id="3.30.1330.60">
    <property type="entry name" value="OmpA-like domain"/>
    <property type="match status" value="1"/>
</dbReference>
<feature type="domain" description="OmpA-like" evidence="2">
    <location>
        <begin position="291"/>
        <end position="417"/>
    </location>
</feature>
<evidence type="ECO:0000259" key="2">
    <source>
        <dbReference type="PROSITE" id="PS51123"/>
    </source>
</evidence>
<dbReference type="GO" id="GO:0016020">
    <property type="term" value="C:membrane"/>
    <property type="evidence" value="ECO:0007669"/>
    <property type="project" value="UniProtKB-UniRule"/>
</dbReference>
<dbReference type="InterPro" id="IPR036737">
    <property type="entry name" value="OmpA-like_sf"/>
</dbReference>
<dbReference type="eggNOG" id="COG2885">
    <property type="taxonomic scope" value="Bacteria"/>
</dbReference>
<keyword evidence="4" id="KW-1185">Reference proteome</keyword>
<evidence type="ECO:0000313" key="3">
    <source>
        <dbReference type="EMBL" id="ACU75775.1"/>
    </source>
</evidence>
<dbReference type="EMBL" id="CP001700">
    <property type="protein sequence ID" value="ACU75775.1"/>
    <property type="molecule type" value="Genomic_DNA"/>
</dbReference>
<evidence type="ECO:0000256" key="1">
    <source>
        <dbReference type="PROSITE-ProRule" id="PRU00473"/>
    </source>
</evidence>
<organism evidence="3 4">
    <name type="scientific">Catenulispora acidiphila (strain DSM 44928 / JCM 14897 / NBRC 102108 / NRRL B-24433 / ID139908)</name>
    <dbReference type="NCBI Taxonomy" id="479433"/>
    <lineage>
        <taxon>Bacteria</taxon>
        <taxon>Bacillati</taxon>
        <taxon>Actinomycetota</taxon>
        <taxon>Actinomycetes</taxon>
        <taxon>Catenulisporales</taxon>
        <taxon>Catenulisporaceae</taxon>
        <taxon>Catenulispora</taxon>
    </lineage>
</organism>
<dbReference type="STRING" id="479433.Caci_6944"/>
<dbReference type="SUPFAM" id="SSF103088">
    <property type="entry name" value="OmpA-like"/>
    <property type="match status" value="1"/>
</dbReference>
<sequence>MNEIVSESVRDRRSPMFPRAMALCMAAAVLCAGCGGGSKKHSVAQASQPSSACGAAESGAPVGLVLGLRANSPKPVLPGDFADQVTALITAAAKAKPAAPVVVTELDGVPHLAYDEPFATTAKGSIGIKTERDQYVSYVNTVASSLKPSQPQADDLMAIRKTTDQMKHRGTLIVADSGLQTSAPLDFRTPGLLEATPAEIATSLSNSGELPDLHGIRVVFVGVGQTVTPQPDIGQPLITNLKHIWQTLLVKAGACDVSFEPDASLADSSTAGYPAVGLVPLPAPPKPGPFCGTTVFADSGTVGFEPDTTQFRDPAAAHTTLANYAATVKPYLPGATIEVVGTTATWGDEAGRLKLSAERAQAVVDELVTLGIPRANLKPEGVGTHWSTHVDDVTKNGLNPVLAEQNRSVVLVGHCGGSAS</sequence>
<dbReference type="PROSITE" id="PS51123">
    <property type="entry name" value="OMPA_2"/>
    <property type="match status" value="1"/>
</dbReference>
<dbReference type="InterPro" id="IPR006665">
    <property type="entry name" value="OmpA-like"/>
</dbReference>
<proteinExistence type="predicted"/>
<gene>
    <name evidence="3" type="ordered locus">Caci_6944</name>
</gene>
<dbReference type="HOGENOM" id="CLU_059143_0_0_11"/>
<name>C7Q3L0_CATAD</name>
<dbReference type="AlphaFoldDB" id="C7Q3L0"/>
<dbReference type="Proteomes" id="UP000000851">
    <property type="component" value="Chromosome"/>
</dbReference>
<reference evidence="3 4" key="1">
    <citation type="journal article" date="2009" name="Stand. Genomic Sci.">
        <title>Complete genome sequence of Catenulispora acidiphila type strain (ID 139908).</title>
        <authorList>
            <person name="Copeland A."/>
            <person name="Lapidus A."/>
            <person name="Glavina Del Rio T."/>
            <person name="Nolan M."/>
            <person name="Lucas S."/>
            <person name="Chen F."/>
            <person name="Tice H."/>
            <person name="Cheng J.F."/>
            <person name="Bruce D."/>
            <person name="Goodwin L."/>
            <person name="Pitluck S."/>
            <person name="Mikhailova N."/>
            <person name="Pati A."/>
            <person name="Ivanova N."/>
            <person name="Mavromatis K."/>
            <person name="Chen A."/>
            <person name="Palaniappan K."/>
            <person name="Chain P."/>
            <person name="Land M."/>
            <person name="Hauser L."/>
            <person name="Chang Y.J."/>
            <person name="Jeffries C.D."/>
            <person name="Chertkov O."/>
            <person name="Brettin T."/>
            <person name="Detter J.C."/>
            <person name="Han C."/>
            <person name="Ali Z."/>
            <person name="Tindall B.J."/>
            <person name="Goker M."/>
            <person name="Bristow J."/>
            <person name="Eisen J.A."/>
            <person name="Markowitz V."/>
            <person name="Hugenholtz P."/>
            <person name="Kyrpides N.C."/>
            <person name="Klenk H.P."/>
        </authorList>
    </citation>
    <scope>NUCLEOTIDE SEQUENCE [LARGE SCALE GENOMIC DNA]</scope>
    <source>
        <strain evidence="4">DSM 44928 / JCM 14897 / NBRC 102108 / NRRL B-24433 / ID139908</strain>
    </source>
</reference>
<protein>
    <recommendedName>
        <fullName evidence="2">OmpA-like domain-containing protein</fullName>
    </recommendedName>
</protein>
<dbReference type="InParanoid" id="C7Q3L0"/>
<dbReference type="OrthoDB" id="3254756at2"/>
<evidence type="ECO:0000313" key="4">
    <source>
        <dbReference type="Proteomes" id="UP000000851"/>
    </source>
</evidence>
<keyword evidence="1" id="KW-0472">Membrane</keyword>
<dbReference type="Pfam" id="PF00691">
    <property type="entry name" value="OmpA"/>
    <property type="match status" value="1"/>
</dbReference>
<dbReference type="RefSeq" id="WP_015795503.1">
    <property type="nucleotide sequence ID" value="NC_013131.1"/>
</dbReference>
<dbReference type="KEGG" id="cai:Caci_6944"/>
<accession>C7Q3L0</accession>